<gene>
    <name evidence="2" type="ORF">SNAT2548_LOCUS5536</name>
</gene>
<dbReference type="AlphaFoldDB" id="A0A812J5C6"/>
<evidence type="ECO:0000313" key="3">
    <source>
        <dbReference type="Proteomes" id="UP000604046"/>
    </source>
</evidence>
<reference evidence="2" key="1">
    <citation type="submission" date="2021-02" db="EMBL/GenBank/DDBJ databases">
        <authorList>
            <person name="Dougan E. K."/>
            <person name="Rhodes N."/>
            <person name="Thang M."/>
            <person name="Chan C."/>
        </authorList>
    </citation>
    <scope>NUCLEOTIDE SEQUENCE</scope>
</reference>
<keyword evidence="1" id="KW-0812">Transmembrane</keyword>
<keyword evidence="3" id="KW-1185">Reference proteome</keyword>
<comment type="caution">
    <text evidence="2">The sequence shown here is derived from an EMBL/GenBank/DDBJ whole genome shotgun (WGS) entry which is preliminary data.</text>
</comment>
<protein>
    <submittedName>
        <fullName evidence="2">Uncharacterized protein</fullName>
    </submittedName>
</protein>
<name>A0A812J5C6_9DINO</name>
<evidence type="ECO:0000313" key="2">
    <source>
        <dbReference type="EMBL" id="CAE7196877.1"/>
    </source>
</evidence>
<keyword evidence="1" id="KW-1133">Transmembrane helix</keyword>
<keyword evidence="1" id="KW-0472">Membrane</keyword>
<sequence>MAKELERLSAYIEKLQRDGEQKQLGRHVDNFECLYKLKRSLAGERASSEPFGKMRPCDHTWPSVSSSRIWQMHPPQGLIQQIKDAVNIIKENADVWDQTISRKIAAIDIMKTRQSQFFSLLLSAIRGCLVFVATFFSGLAADAVWEGRLGASLHLRPSAPECLHQAVDGNA</sequence>
<accession>A0A812J5C6</accession>
<dbReference type="EMBL" id="CAJNDS010000354">
    <property type="protein sequence ID" value="CAE7196877.1"/>
    <property type="molecule type" value="Genomic_DNA"/>
</dbReference>
<feature type="transmembrane region" description="Helical" evidence="1">
    <location>
        <begin position="117"/>
        <end position="140"/>
    </location>
</feature>
<evidence type="ECO:0000256" key="1">
    <source>
        <dbReference type="SAM" id="Phobius"/>
    </source>
</evidence>
<organism evidence="2 3">
    <name type="scientific">Symbiodinium natans</name>
    <dbReference type="NCBI Taxonomy" id="878477"/>
    <lineage>
        <taxon>Eukaryota</taxon>
        <taxon>Sar</taxon>
        <taxon>Alveolata</taxon>
        <taxon>Dinophyceae</taxon>
        <taxon>Suessiales</taxon>
        <taxon>Symbiodiniaceae</taxon>
        <taxon>Symbiodinium</taxon>
    </lineage>
</organism>
<dbReference type="Proteomes" id="UP000604046">
    <property type="component" value="Unassembled WGS sequence"/>
</dbReference>
<proteinExistence type="predicted"/>